<dbReference type="FunCoup" id="G0V9Q5">
    <property type="interactions" value="419"/>
</dbReference>
<evidence type="ECO:0000256" key="3">
    <source>
        <dbReference type="ARBA" id="ARBA00022833"/>
    </source>
</evidence>
<dbReference type="GO" id="GO:0000398">
    <property type="term" value="P:mRNA splicing, via spliceosome"/>
    <property type="evidence" value="ECO:0007669"/>
    <property type="project" value="EnsemblFungi"/>
</dbReference>
<evidence type="ECO:0000256" key="4">
    <source>
        <dbReference type="ARBA" id="ARBA00023242"/>
    </source>
</evidence>
<reference evidence="6 7" key="1">
    <citation type="journal article" date="2011" name="Proc. Natl. Acad. Sci. U.S.A.">
        <title>Evolutionary erosion of yeast sex chromosomes by mating-type switching accidents.</title>
        <authorList>
            <person name="Gordon J.L."/>
            <person name="Armisen D."/>
            <person name="Proux-Wera E."/>
            <person name="Oheigeartaigh S.S."/>
            <person name="Byrne K.P."/>
            <person name="Wolfe K.H."/>
        </authorList>
    </citation>
    <scope>NUCLEOTIDE SEQUENCE [LARGE SCALE GENOMIC DNA]</scope>
    <source>
        <strain evidence="7">ATCC 76901 / BCRC 22586 / CBS 4309 / NBRC 1992 / NRRL Y-12630</strain>
    </source>
</reference>
<dbReference type="Proteomes" id="UP000001640">
    <property type="component" value="Chromosome 2"/>
</dbReference>
<dbReference type="PANTHER" id="PTHR45986">
    <property type="entry name" value="ZINC FINGER MATRIN-TYPE PROTEIN 2"/>
    <property type="match status" value="1"/>
</dbReference>
<dbReference type="Pfam" id="PF12874">
    <property type="entry name" value="zf-met"/>
    <property type="match status" value="1"/>
</dbReference>
<evidence type="ECO:0000313" key="6">
    <source>
        <dbReference type="EMBL" id="CCC68672.1"/>
    </source>
</evidence>
<reference key="2">
    <citation type="submission" date="2011-08" db="EMBL/GenBank/DDBJ databases">
        <title>Genome sequence of Naumovozyma castellii.</title>
        <authorList>
            <person name="Gordon J.L."/>
            <person name="Armisen D."/>
            <person name="Proux-Wera E."/>
            <person name="OhEigeartaigh S.S."/>
            <person name="Byrne K.P."/>
            <person name="Wolfe K.H."/>
        </authorList>
    </citation>
    <scope>NUCLEOTIDE SEQUENCE</scope>
    <source>
        <strain>Type strain:CBS 4309</strain>
    </source>
</reference>
<keyword evidence="4" id="KW-0539">Nucleus</keyword>
<dbReference type="AlphaFoldDB" id="G0V9Q5"/>
<organism evidence="6 7">
    <name type="scientific">Naumovozyma castellii</name>
    <name type="common">Yeast</name>
    <name type="synonym">Saccharomyces castellii</name>
    <dbReference type="NCBI Taxonomy" id="27288"/>
    <lineage>
        <taxon>Eukaryota</taxon>
        <taxon>Fungi</taxon>
        <taxon>Dikarya</taxon>
        <taxon>Ascomycota</taxon>
        <taxon>Saccharomycotina</taxon>
        <taxon>Saccharomycetes</taxon>
        <taxon>Saccharomycetales</taxon>
        <taxon>Saccharomycetaceae</taxon>
        <taxon>Naumovozyma</taxon>
    </lineage>
</organism>
<evidence type="ECO:0000256" key="2">
    <source>
        <dbReference type="ARBA" id="ARBA00022771"/>
    </source>
</evidence>
<gene>
    <name evidence="6" type="primary">NCAS0B05880</name>
    <name evidence="6" type="ordered locus">NCAS_0B05880</name>
</gene>
<dbReference type="InterPro" id="IPR036236">
    <property type="entry name" value="Znf_C2H2_sf"/>
</dbReference>
<dbReference type="GO" id="GO:0008270">
    <property type="term" value="F:zinc ion binding"/>
    <property type="evidence" value="ECO:0007669"/>
    <property type="project" value="UniProtKB-KW"/>
</dbReference>
<proteinExistence type="predicted"/>
<dbReference type="InParanoid" id="G0V9Q5"/>
<dbReference type="eggNOG" id="KOG4727">
    <property type="taxonomic scope" value="Eukaryota"/>
</dbReference>
<dbReference type="PANTHER" id="PTHR45986:SF1">
    <property type="entry name" value="ZINC FINGER MATRIN-TYPE PROTEIN 2"/>
    <property type="match status" value="1"/>
</dbReference>
<dbReference type="KEGG" id="ncs:NCAS_0B05880"/>
<keyword evidence="2" id="KW-0863">Zinc-finger</keyword>
<sequence>MSNFGRRTWDKEEYAIQAQTKSLHESLKHTLTASELSELKIRYTNYDQLMKDSIKGINQKVLTTGLTSYKKGKQFGFYCEICDLTFKDSLQFIDHLNHKTHEIKFELTFDEPLVLDTRDNDDIEIDEFSNSLKENVKAFVKIHKAKPKRDKDASVKKQRKKNKIITNTNSEIHSMMGFTEFGNSKS</sequence>
<dbReference type="GeneID" id="96902229"/>
<evidence type="ECO:0000256" key="1">
    <source>
        <dbReference type="ARBA" id="ARBA00022723"/>
    </source>
</evidence>
<dbReference type="PROSITE" id="PS00028">
    <property type="entry name" value="ZINC_FINGER_C2H2_1"/>
    <property type="match status" value="1"/>
</dbReference>
<keyword evidence="1" id="KW-0479">Metal-binding</keyword>
<dbReference type="EMBL" id="HE576753">
    <property type="protein sequence ID" value="CCC68672.1"/>
    <property type="molecule type" value="Genomic_DNA"/>
</dbReference>
<dbReference type="STRING" id="1064592.G0V9Q5"/>
<accession>G0V9Q5</accession>
<feature type="domain" description="C2H2-type" evidence="5">
    <location>
        <begin position="79"/>
        <end position="101"/>
    </location>
</feature>
<dbReference type="GO" id="GO:0046540">
    <property type="term" value="C:U4/U6 x U5 tri-snRNP complex"/>
    <property type="evidence" value="ECO:0007669"/>
    <property type="project" value="EnsemblFungi"/>
</dbReference>
<dbReference type="GO" id="GO:0005681">
    <property type="term" value="C:spliceosomal complex"/>
    <property type="evidence" value="ECO:0007669"/>
    <property type="project" value="InterPro"/>
</dbReference>
<dbReference type="OMA" id="HKIHQIK"/>
<dbReference type="OrthoDB" id="30343at2759"/>
<dbReference type="InterPro" id="IPR040107">
    <property type="entry name" value="Snu23"/>
</dbReference>
<protein>
    <recommendedName>
        <fullName evidence="5">C2H2-type domain-containing protein</fullName>
    </recommendedName>
</protein>
<dbReference type="HOGENOM" id="CLU_067237_2_1_1"/>
<keyword evidence="7" id="KW-1185">Reference proteome</keyword>
<dbReference type="SUPFAM" id="SSF57667">
    <property type="entry name" value="beta-beta-alpha zinc fingers"/>
    <property type="match status" value="1"/>
</dbReference>
<evidence type="ECO:0000313" key="7">
    <source>
        <dbReference type="Proteomes" id="UP000001640"/>
    </source>
</evidence>
<keyword evidence="3" id="KW-0862">Zinc</keyword>
<dbReference type="RefSeq" id="XP_003675043.1">
    <property type="nucleotide sequence ID" value="XM_003674995.1"/>
</dbReference>
<dbReference type="InterPro" id="IPR013087">
    <property type="entry name" value="Znf_C2H2_type"/>
</dbReference>
<evidence type="ECO:0000259" key="5">
    <source>
        <dbReference type="PROSITE" id="PS00028"/>
    </source>
</evidence>
<name>G0V9Q5_NAUCA</name>